<evidence type="ECO:0000256" key="10">
    <source>
        <dbReference type="PIRNR" id="PIRNR006268"/>
    </source>
</evidence>
<evidence type="ECO:0000256" key="4">
    <source>
        <dbReference type="ARBA" id="ARBA00022679"/>
    </source>
</evidence>
<keyword evidence="13" id="KW-1185">Reference proteome</keyword>
<dbReference type="Proteomes" id="UP000580517">
    <property type="component" value="Unassembled WGS sequence"/>
</dbReference>
<dbReference type="InterPro" id="IPR024932">
    <property type="entry name" value="ApbE"/>
</dbReference>
<dbReference type="AlphaFoldDB" id="A0A853FAQ3"/>
<feature type="binding site" evidence="11">
    <location>
        <position position="281"/>
    </location>
    <ligand>
        <name>Mg(2+)</name>
        <dbReference type="ChEBI" id="CHEBI:18420"/>
    </ligand>
</feature>
<dbReference type="OrthoDB" id="9778595at2"/>
<sequence>MLALSACATAAEPDAVVLRGATMGTTWSAQAVLPVGVAANRARRDIQAALDQVVAQMSTWEPGSDISHWNRAPAGWHSIPKSFFEVLHQAMAIAAGTDGAYDPTVGPLVDAWGFGAAHHERRRPDPSALAQARARVGWRRVQLDAATSRAYQPGNANLDLSSIAKGYGVDRAALALEALGVTDYLLEVGGELRGHGHRPSGGPWHVAIERPATTQRAEAAAVIPLNGLSVATSGNYRRYFQEGHTRYAHIIDPRTGLPADNGSASVTVVHAQCMQADALATALFVLGPRAGFEYARNHDLAALFIVATDTGFIQHETPAFSALASAG</sequence>
<dbReference type="PIRSF" id="PIRSF006268">
    <property type="entry name" value="ApbE"/>
    <property type="match status" value="1"/>
</dbReference>
<dbReference type="EC" id="2.7.1.180" evidence="1 10"/>
<feature type="binding site" evidence="11">
    <location>
        <position position="162"/>
    </location>
    <ligand>
        <name>Mg(2+)</name>
        <dbReference type="ChEBI" id="CHEBI:18420"/>
    </ligand>
</feature>
<evidence type="ECO:0000256" key="11">
    <source>
        <dbReference type="PIRSR" id="PIRSR006268-2"/>
    </source>
</evidence>
<evidence type="ECO:0000256" key="9">
    <source>
        <dbReference type="ARBA" id="ARBA00048540"/>
    </source>
</evidence>
<accession>A0A853FAQ3</accession>
<evidence type="ECO:0000256" key="2">
    <source>
        <dbReference type="ARBA" id="ARBA00016337"/>
    </source>
</evidence>
<comment type="similarity">
    <text evidence="10">Belongs to the ApbE family.</text>
</comment>
<name>A0A853FAQ3_9BURK</name>
<dbReference type="Gene3D" id="3.10.520.10">
    <property type="entry name" value="ApbE-like domains"/>
    <property type="match status" value="1"/>
</dbReference>
<gene>
    <name evidence="12" type="ORF">H0A68_13040</name>
</gene>
<evidence type="ECO:0000256" key="3">
    <source>
        <dbReference type="ARBA" id="ARBA00022630"/>
    </source>
</evidence>
<organism evidence="12 13">
    <name type="scientific">Allopusillimonas soli</name>
    <dbReference type="NCBI Taxonomy" id="659016"/>
    <lineage>
        <taxon>Bacteria</taxon>
        <taxon>Pseudomonadati</taxon>
        <taxon>Pseudomonadota</taxon>
        <taxon>Betaproteobacteria</taxon>
        <taxon>Burkholderiales</taxon>
        <taxon>Alcaligenaceae</taxon>
        <taxon>Allopusillimonas</taxon>
    </lineage>
</organism>
<dbReference type="PANTHER" id="PTHR30040:SF2">
    <property type="entry name" value="FAD:PROTEIN FMN TRANSFERASE"/>
    <property type="match status" value="1"/>
</dbReference>
<dbReference type="Pfam" id="PF02424">
    <property type="entry name" value="ApbE"/>
    <property type="match status" value="1"/>
</dbReference>
<reference evidence="12 13" key="1">
    <citation type="submission" date="2020-07" db="EMBL/GenBank/DDBJ databases">
        <title>Taxonomic revisions and descriptions of new bacterial species based on genomic comparisons in the high-G+C-content subgroup of the family Alcaligenaceae.</title>
        <authorList>
            <person name="Szabo A."/>
            <person name="Felfoldi T."/>
        </authorList>
    </citation>
    <scope>NUCLEOTIDE SEQUENCE [LARGE SCALE GENOMIC DNA]</scope>
    <source>
        <strain evidence="12 13">DSM 25264</strain>
    </source>
</reference>
<keyword evidence="7 10" id="KW-0460">Magnesium</keyword>
<dbReference type="GO" id="GO:0046872">
    <property type="term" value="F:metal ion binding"/>
    <property type="evidence" value="ECO:0007669"/>
    <property type="project" value="UniProtKB-UniRule"/>
</dbReference>
<keyword evidence="6 10" id="KW-0274">FAD</keyword>
<dbReference type="PANTHER" id="PTHR30040">
    <property type="entry name" value="THIAMINE BIOSYNTHESIS LIPOPROTEIN APBE"/>
    <property type="match status" value="1"/>
</dbReference>
<keyword evidence="3 10" id="KW-0285">Flavoprotein</keyword>
<protein>
    <recommendedName>
        <fullName evidence="2 10">FAD:protein FMN transferase</fullName>
        <ecNumber evidence="1 10">2.7.1.180</ecNumber>
    </recommendedName>
    <alternativeName>
        <fullName evidence="8 10">Flavin transferase</fullName>
    </alternativeName>
</protein>
<comment type="cofactor">
    <cofactor evidence="11">
        <name>Mg(2+)</name>
        <dbReference type="ChEBI" id="CHEBI:18420"/>
    </cofactor>
    <cofactor evidence="11">
        <name>Mn(2+)</name>
        <dbReference type="ChEBI" id="CHEBI:29035"/>
    </cofactor>
    <text evidence="11">Magnesium. Can also use manganese.</text>
</comment>
<evidence type="ECO:0000313" key="13">
    <source>
        <dbReference type="Proteomes" id="UP000580517"/>
    </source>
</evidence>
<evidence type="ECO:0000256" key="8">
    <source>
        <dbReference type="ARBA" id="ARBA00031306"/>
    </source>
</evidence>
<comment type="caution">
    <text evidence="12">The sequence shown here is derived from an EMBL/GenBank/DDBJ whole genome shotgun (WGS) entry which is preliminary data.</text>
</comment>
<evidence type="ECO:0000256" key="7">
    <source>
        <dbReference type="ARBA" id="ARBA00022842"/>
    </source>
</evidence>
<dbReference type="InterPro" id="IPR003374">
    <property type="entry name" value="ApbE-like_sf"/>
</dbReference>
<proteinExistence type="inferred from homology"/>
<keyword evidence="5 10" id="KW-0479">Metal-binding</keyword>
<comment type="catalytic activity">
    <reaction evidence="9 10">
        <text>L-threonyl-[protein] + FAD = FMN-L-threonyl-[protein] + AMP + H(+)</text>
        <dbReference type="Rhea" id="RHEA:36847"/>
        <dbReference type="Rhea" id="RHEA-COMP:11060"/>
        <dbReference type="Rhea" id="RHEA-COMP:11061"/>
        <dbReference type="ChEBI" id="CHEBI:15378"/>
        <dbReference type="ChEBI" id="CHEBI:30013"/>
        <dbReference type="ChEBI" id="CHEBI:57692"/>
        <dbReference type="ChEBI" id="CHEBI:74257"/>
        <dbReference type="ChEBI" id="CHEBI:456215"/>
        <dbReference type="EC" id="2.7.1.180"/>
    </reaction>
</comment>
<dbReference type="EMBL" id="JACCEW010000004">
    <property type="protein sequence ID" value="NYT37804.1"/>
    <property type="molecule type" value="Genomic_DNA"/>
</dbReference>
<dbReference type="GO" id="GO:0016740">
    <property type="term" value="F:transferase activity"/>
    <property type="evidence" value="ECO:0007669"/>
    <property type="project" value="UniProtKB-UniRule"/>
</dbReference>
<dbReference type="SUPFAM" id="SSF143631">
    <property type="entry name" value="ApbE-like"/>
    <property type="match status" value="1"/>
</dbReference>
<evidence type="ECO:0000256" key="6">
    <source>
        <dbReference type="ARBA" id="ARBA00022827"/>
    </source>
</evidence>
<evidence type="ECO:0000256" key="1">
    <source>
        <dbReference type="ARBA" id="ARBA00011955"/>
    </source>
</evidence>
<evidence type="ECO:0000256" key="5">
    <source>
        <dbReference type="ARBA" id="ARBA00022723"/>
    </source>
</evidence>
<evidence type="ECO:0000313" key="12">
    <source>
        <dbReference type="EMBL" id="NYT37804.1"/>
    </source>
</evidence>
<feature type="binding site" evidence="11">
    <location>
        <position position="277"/>
    </location>
    <ligand>
        <name>Mg(2+)</name>
        <dbReference type="ChEBI" id="CHEBI:18420"/>
    </ligand>
</feature>
<keyword evidence="4 10" id="KW-0808">Transferase</keyword>